<feature type="region of interest" description="Disordered" evidence="19">
    <location>
        <begin position="747"/>
        <end position="774"/>
    </location>
</feature>
<evidence type="ECO:0000256" key="2">
    <source>
        <dbReference type="ARBA" id="ARBA00004496"/>
    </source>
</evidence>
<dbReference type="PROSITE" id="PS51294">
    <property type="entry name" value="HTH_MYB"/>
    <property type="match status" value="1"/>
</dbReference>
<dbReference type="FunFam" id="1.10.10.60:FF:000168">
    <property type="entry name" value="Telomere repeat-binding factor 1"/>
    <property type="match status" value="1"/>
</dbReference>
<keyword evidence="7" id="KW-0963">Cytoplasm</keyword>
<dbReference type="InterPro" id="IPR017930">
    <property type="entry name" value="Myb_dom"/>
</dbReference>
<keyword evidence="8" id="KW-0436">Ligase</keyword>
<dbReference type="GO" id="GO:0017101">
    <property type="term" value="C:aminoacyl-tRNA synthetase multienzyme complex"/>
    <property type="evidence" value="ECO:0007669"/>
    <property type="project" value="TreeGrafter"/>
</dbReference>
<evidence type="ECO:0000256" key="14">
    <source>
        <dbReference type="ARBA" id="ARBA00023125"/>
    </source>
</evidence>
<dbReference type="GO" id="GO:0005694">
    <property type="term" value="C:chromosome"/>
    <property type="evidence" value="ECO:0007669"/>
    <property type="project" value="UniProtKB-SubCell"/>
</dbReference>
<dbReference type="STRING" id="3469.A0A4Y7L6D7"/>
<accession>A0A4Y7L6D7</accession>
<evidence type="ECO:0000256" key="4">
    <source>
        <dbReference type="ARBA" id="ARBA00005312"/>
    </source>
</evidence>
<dbReference type="PRINTS" id="PR01042">
    <property type="entry name" value="TRNASYNTHASP"/>
</dbReference>
<dbReference type="GO" id="GO:0005524">
    <property type="term" value="F:ATP binding"/>
    <property type="evidence" value="ECO:0007669"/>
    <property type="project" value="UniProtKB-KW"/>
</dbReference>
<evidence type="ECO:0000256" key="16">
    <source>
        <dbReference type="ARBA" id="ARBA00023163"/>
    </source>
</evidence>
<dbReference type="PROSITE" id="PS50090">
    <property type="entry name" value="MYB_LIKE"/>
    <property type="match status" value="1"/>
</dbReference>
<dbReference type="PANTHER" id="PTHR43450">
    <property type="entry name" value="ASPARTYL-TRNA SYNTHETASE"/>
    <property type="match status" value="1"/>
</dbReference>
<dbReference type="CDD" id="cd11660">
    <property type="entry name" value="SANT_TRF"/>
    <property type="match status" value="1"/>
</dbReference>
<keyword evidence="15" id="KW-0030">Aminoacyl-tRNA synthetase</keyword>
<dbReference type="EC" id="6.1.1.12" evidence="5"/>
<keyword evidence="14" id="KW-0238">DNA-binding</keyword>
<dbReference type="GO" id="GO:0006422">
    <property type="term" value="P:aspartyl-tRNA aminoacylation"/>
    <property type="evidence" value="ECO:0007669"/>
    <property type="project" value="InterPro"/>
</dbReference>
<dbReference type="Gene3D" id="2.40.50.140">
    <property type="entry name" value="Nucleic acid-binding proteins"/>
    <property type="match status" value="2"/>
</dbReference>
<dbReference type="InterPro" id="IPR009057">
    <property type="entry name" value="Homeodomain-like_sf"/>
</dbReference>
<gene>
    <name evidence="22" type="ORF">C5167_042776</name>
</gene>
<keyword evidence="12" id="KW-0805">Transcription regulation</keyword>
<keyword evidence="13" id="KW-0175">Coiled coil</keyword>
<dbReference type="InterPro" id="IPR045864">
    <property type="entry name" value="aa-tRNA-synth_II/BPL/LPL"/>
</dbReference>
<dbReference type="InterPro" id="IPR002312">
    <property type="entry name" value="Asp/Asn-tRNA-synth_IIb"/>
</dbReference>
<dbReference type="SUPFAM" id="SSF55681">
    <property type="entry name" value="Class II aaRS and biotin synthetases"/>
    <property type="match status" value="1"/>
</dbReference>
<dbReference type="Pfam" id="PF00152">
    <property type="entry name" value="tRNA-synt_2"/>
    <property type="match status" value="1"/>
</dbReference>
<evidence type="ECO:0000259" key="20">
    <source>
        <dbReference type="PROSITE" id="PS50090"/>
    </source>
</evidence>
<dbReference type="InterPro" id="IPR001005">
    <property type="entry name" value="SANT/Myb"/>
</dbReference>
<keyword evidence="6" id="KW-0158">Chromosome</keyword>
<evidence type="ECO:0000256" key="6">
    <source>
        <dbReference type="ARBA" id="ARBA00022454"/>
    </source>
</evidence>
<evidence type="ECO:0000256" key="5">
    <source>
        <dbReference type="ARBA" id="ARBA00012841"/>
    </source>
</evidence>
<evidence type="ECO:0000256" key="8">
    <source>
        <dbReference type="ARBA" id="ARBA00022598"/>
    </source>
</evidence>
<dbReference type="GO" id="GO:0005730">
    <property type="term" value="C:nucleolus"/>
    <property type="evidence" value="ECO:0007669"/>
    <property type="project" value="UniProtKB-SubCell"/>
</dbReference>
<evidence type="ECO:0000256" key="7">
    <source>
        <dbReference type="ARBA" id="ARBA00022490"/>
    </source>
</evidence>
<name>A0A4Y7L6D7_PAPSO</name>
<dbReference type="AlphaFoldDB" id="A0A4Y7L6D7"/>
<dbReference type="Pfam" id="PF00249">
    <property type="entry name" value="Myb_DNA-binding"/>
    <property type="match status" value="1"/>
</dbReference>
<dbReference type="GO" id="GO:0003723">
    <property type="term" value="F:RNA binding"/>
    <property type="evidence" value="ECO:0007669"/>
    <property type="project" value="TreeGrafter"/>
</dbReference>
<dbReference type="GO" id="GO:0003690">
    <property type="term" value="F:double-stranded DNA binding"/>
    <property type="evidence" value="ECO:0007669"/>
    <property type="project" value="UniProtKB-ARBA"/>
</dbReference>
<dbReference type="GO" id="GO:0004815">
    <property type="term" value="F:aspartate-tRNA ligase activity"/>
    <property type="evidence" value="ECO:0007669"/>
    <property type="project" value="UniProtKB-EC"/>
</dbReference>
<protein>
    <recommendedName>
        <fullName evidence="5">aspartate--tRNA ligase</fullName>
        <ecNumber evidence="5">6.1.1.12</ecNumber>
    </recommendedName>
</protein>
<comment type="subcellular location">
    <subcellularLocation>
        <location evidence="1">Chromosome</location>
    </subcellularLocation>
    <subcellularLocation>
        <location evidence="2">Cytoplasm</location>
    </subcellularLocation>
    <subcellularLocation>
        <location evidence="3">Nucleus</location>
        <location evidence="3">Nucleolus</location>
    </subcellularLocation>
</comment>
<dbReference type="SUPFAM" id="SSF46689">
    <property type="entry name" value="Homeodomain-like"/>
    <property type="match status" value="1"/>
</dbReference>
<keyword evidence="10" id="KW-0067">ATP-binding</keyword>
<keyword evidence="23" id="KW-1185">Reference proteome</keyword>
<reference evidence="22 23" key="1">
    <citation type="journal article" date="2018" name="Science">
        <title>The opium poppy genome and morphinan production.</title>
        <authorList>
            <person name="Guo L."/>
            <person name="Winzer T."/>
            <person name="Yang X."/>
            <person name="Li Y."/>
            <person name="Ning Z."/>
            <person name="He Z."/>
            <person name="Teodor R."/>
            <person name="Lu Y."/>
            <person name="Bowser T.A."/>
            <person name="Graham I.A."/>
            <person name="Ye K."/>
        </authorList>
    </citation>
    <scope>NUCLEOTIDE SEQUENCE [LARGE SCALE GENOMIC DNA]</scope>
    <source>
        <strain evidence="23">cv. HN1</strain>
        <tissue evidence="22">Leaves</tissue>
    </source>
</reference>
<evidence type="ECO:0000256" key="18">
    <source>
        <dbReference type="ARBA" id="ARBA00047904"/>
    </source>
</evidence>
<dbReference type="GO" id="GO:0043565">
    <property type="term" value="F:sequence-specific DNA binding"/>
    <property type="evidence" value="ECO:0007669"/>
    <property type="project" value="UniProtKB-ARBA"/>
</dbReference>
<dbReference type="InterPro" id="IPR004523">
    <property type="entry name" value="Asp-tRNA_synthase_2"/>
</dbReference>
<dbReference type="Gramene" id="RZC80202">
    <property type="protein sequence ID" value="RZC80202"/>
    <property type="gene ID" value="C5167_042776"/>
</dbReference>
<proteinExistence type="inferred from homology"/>
<dbReference type="PANTHER" id="PTHR43450:SF1">
    <property type="entry name" value="ASPARTATE--TRNA LIGASE, CYTOPLASMIC"/>
    <property type="match status" value="1"/>
</dbReference>
<feature type="domain" description="HTH myb-type" evidence="21">
    <location>
        <begin position="38"/>
        <end position="68"/>
    </location>
</feature>
<dbReference type="GO" id="GO:0005829">
    <property type="term" value="C:cytosol"/>
    <property type="evidence" value="ECO:0007669"/>
    <property type="project" value="TreeGrafter"/>
</dbReference>
<sequence length="774" mass="85668">MASKPNSETTSLLFTVSEERRAVLTGNVEVVTPNTTVVKKKKWTKEENEALEAGVEKHGFGKWSEIKKDPSYADILSERTNVDFKDKFRNVHDSEKLALQRASRKEVKKQKEIERRLAFATAVAEAAVNESLMDRRITVRGVVASTTHVIKEIGSVVLKEGEFTIKCVLNTADNLIRPQDAKDVTNFAEHSYLAFQGVVSLPSTRIKGSMKNISQKVVLQVSQIYGIGKTLPPAPVETDTSARSEAVIEKDMEVGEPSRVSDVPAPANQKRVQAFVSALAEAAVSIEDSDPNLFPVEKVDESMFGRKISVRGEVASTIHVHRRIGSVVLKEGEFSIRCVLNTADDLIGLQDAKDVTNLAEHSYLALEGVVSLPDTRVQGSMKDLSQQVVILVGKIYGIGKTLPPAPVETNTAARSEAFVEKPMEVGVPSRVSDVLELVNQGILRIQSCAELVLREFFSSRKFIGMRTQKLIAGSSSGAPFCKLNWEGYPTCLAHSPQFARQMAIRGGSERVFEIGPVFKEDSISKQLCEYTGVDVEMRIDRHYFEVVEFVESLFVDMFNKLHEKCKEDFQAIQNQHPYEKLKYFQFNAKVPFDVGLQLLENAGTKVIHPLRGLNPEEERKLGKIVLEEYETEFYILYDCPSAGSTFYTKQSPDVHHSSNSFDVFLRGKKILSGGEREIDPDALYSRAADLKISGTDLGDWDSVCTCTMPRHGGFGVDLNQVTTMLFSTNDTDKAGVDGKEAAVKGIEAAGVQSKDGKDTSRKARNKARVKDKGK</sequence>
<dbReference type="SMART" id="SM00717">
    <property type="entry name" value="SANT"/>
    <property type="match status" value="1"/>
</dbReference>
<comment type="catalytic activity">
    <reaction evidence="18">
        <text>tRNA(Asp) + L-aspartate + ATP = L-aspartyl-tRNA(Asp) + AMP + diphosphate</text>
        <dbReference type="Rhea" id="RHEA:19649"/>
        <dbReference type="Rhea" id="RHEA-COMP:9660"/>
        <dbReference type="Rhea" id="RHEA-COMP:9678"/>
        <dbReference type="ChEBI" id="CHEBI:29991"/>
        <dbReference type="ChEBI" id="CHEBI:30616"/>
        <dbReference type="ChEBI" id="CHEBI:33019"/>
        <dbReference type="ChEBI" id="CHEBI:78442"/>
        <dbReference type="ChEBI" id="CHEBI:78516"/>
        <dbReference type="ChEBI" id="CHEBI:456215"/>
        <dbReference type="EC" id="6.1.1.12"/>
    </reaction>
</comment>
<evidence type="ECO:0000256" key="17">
    <source>
        <dbReference type="ARBA" id="ARBA00023242"/>
    </source>
</evidence>
<evidence type="ECO:0000256" key="19">
    <source>
        <dbReference type="SAM" id="MobiDB-lite"/>
    </source>
</evidence>
<keyword evidence="16" id="KW-0804">Transcription</keyword>
<evidence type="ECO:0000256" key="11">
    <source>
        <dbReference type="ARBA" id="ARBA00022917"/>
    </source>
</evidence>
<evidence type="ECO:0000313" key="23">
    <source>
        <dbReference type="Proteomes" id="UP000316621"/>
    </source>
</evidence>
<dbReference type="Gene3D" id="1.10.10.60">
    <property type="entry name" value="Homeodomain-like"/>
    <property type="match status" value="1"/>
</dbReference>
<dbReference type="InterPro" id="IPR012340">
    <property type="entry name" value="NA-bd_OB-fold"/>
</dbReference>
<evidence type="ECO:0000256" key="13">
    <source>
        <dbReference type="ARBA" id="ARBA00023054"/>
    </source>
</evidence>
<dbReference type="Gene3D" id="3.30.930.10">
    <property type="entry name" value="Bira Bifunctional Protein, Domain 2"/>
    <property type="match status" value="1"/>
</dbReference>
<comment type="similarity">
    <text evidence="4">Belongs to the class-II aminoacyl-tRNA synthetase family. Type 2 subfamily.</text>
</comment>
<feature type="domain" description="Myb-like" evidence="20">
    <location>
        <begin position="35"/>
        <end position="92"/>
    </location>
</feature>
<keyword evidence="11" id="KW-0648">Protein biosynthesis</keyword>
<evidence type="ECO:0000256" key="9">
    <source>
        <dbReference type="ARBA" id="ARBA00022741"/>
    </source>
</evidence>
<evidence type="ECO:0000256" key="12">
    <source>
        <dbReference type="ARBA" id="ARBA00023015"/>
    </source>
</evidence>
<keyword evidence="9" id="KW-0547">Nucleotide-binding</keyword>
<evidence type="ECO:0000313" key="22">
    <source>
        <dbReference type="EMBL" id="RZC80202.1"/>
    </source>
</evidence>
<evidence type="ECO:0000256" key="10">
    <source>
        <dbReference type="ARBA" id="ARBA00022840"/>
    </source>
</evidence>
<evidence type="ECO:0000256" key="1">
    <source>
        <dbReference type="ARBA" id="ARBA00004286"/>
    </source>
</evidence>
<dbReference type="InterPro" id="IPR004364">
    <property type="entry name" value="Aa-tRNA-synt_II"/>
</dbReference>
<dbReference type="EMBL" id="CM010724">
    <property type="protein sequence ID" value="RZC80202.1"/>
    <property type="molecule type" value="Genomic_DNA"/>
</dbReference>
<evidence type="ECO:0000256" key="3">
    <source>
        <dbReference type="ARBA" id="ARBA00004604"/>
    </source>
</evidence>
<evidence type="ECO:0000259" key="21">
    <source>
        <dbReference type="PROSITE" id="PS51294"/>
    </source>
</evidence>
<evidence type="ECO:0000256" key="15">
    <source>
        <dbReference type="ARBA" id="ARBA00023146"/>
    </source>
</evidence>
<organism evidence="22 23">
    <name type="scientific">Papaver somniferum</name>
    <name type="common">Opium poppy</name>
    <dbReference type="NCBI Taxonomy" id="3469"/>
    <lineage>
        <taxon>Eukaryota</taxon>
        <taxon>Viridiplantae</taxon>
        <taxon>Streptophyta</taxon>
        <taxon>Embryophyta</taxon>
        <taxon>Tracheophyta</taxon>
        <taxon>Spermatophyta</taxon>
        <taxon>Magnoliopsida</taxon>
        <taxon>Ranunculales</taxon>
        <taxon>Papaveraceae</taxon>
        <taxon>Papaveroideae</taxon>
        <taxon>Papaver</taxon>
    </lineage>
</organism>
<keyword evidence="17" id="KW-0539">Nucleus</keyword>
<dbReference type="Proteomes" id="UP000316621">
    <property type="component" value="Chromosome 10"/>
</dbReference>